<reference evidence="6 7" key="1">
    <citation type="submission" date="2018-11" db="EMBL/GenBank/DDBJ databases">
        <authorList>
            <person name="Criscuolo A."/>
        </authorList>
    </citation>
    <scope>NUCLEOTIDE SEQUENCE [LARGE SCALE GENOMIC DNA]</scope>
    <source>
        <strain evidence="6">AT11b</strain>
    </source>
</reference>
<feature type="domain" description="HipA N-terminal subdomain 1" evidence="5">
    <location>
        <begin position="8"/>
        <end position="107"/>
    </location>
</feature>
<dbReference type="Pfam" id="PF13657">
    <property type="entry name" value="Couple_hipA"/>
    <property type="match status" value="1"/>
</dbReference>
<comment type="similarity">
    <text evidence="1">Belongs to the HipA Ser/Thr kinase family.</text>
</comment>
<sequence>MSPRSKSLEVFLHGKHVGVLTGSGLRMSFRYDPDVVAEYGASSVLLSLSLPVDRKKIDGPAVYNYFDGLLPEGQIRSHLASEKGLSTPDALGLLAILGADCAGAVQALPAGMSPDGPAGSQPMTVDEVVSVVEALPTWDLPDDFAITASLGGIQSKVLLSRYGDGWAWPGPGAVSTHIIKPEPLDSPVPHLIASEDWALKVAAAAGLPAAQAHRETFGARQAIVVTRYDRTPDGGRLHQEDFTQALALASTSKYETSTTPPSRLTQLARAAAPHTRDDREFRRELLRAITFNLVIGNGDAHSKNYSMLIRDGGEVLLAPLYDIAPTLLLYAQSNNAGHVVGGQSRLNYLTLDHVIREGESWGMDADDARATAVAVLESAATAASKVPAPEEIGFLSELVAARAGDLLEGRTARRVLVGQTPAAT</sequence>
<dbReference type="RefSeq" id="WP_124091171.1">
    <property type="nucleotide sequence ID" value="NZ_CBCRYA010000003.1"/>
</dbReference>
<evidence type="ECO:0000256" key="1">
    <source>
        <dbReference type="ARBA" id="ARBA00010164"/>
    </source>
</evidence>
<dbReference type="AlphaFoldDB" id="A0A3P5X8L8"/>
<dbReference type="Proteomes" id="UP000280861">
    <property type="component" value="Unassembled WGS sequence"/>
</dbReference>
<dbReference type="GO" id="GO:0004674">
    <property type="term" value="F:protein serine/threonine kinase activity"/>
    <property type="evidence" value="ECO:0007669"/>
    <property type="project" value="UniProtKB-EC"/>
</dbReference>
<evidence type="ECO:0000259" key="5">
    <source>
        <dbReference type="Pfam" id="PF13657"/>
    </source>
</evidence>
<dbReference type="PANTHER" id="PTHR37419:SF1">
    <property type="entry name" value="SERINE_THREONINE-PROTEIN KINASE TOXIN HIPA"/>
    <property type="match status" value="1"/>
</dbReference>
<keyword evidence="3 6" id="KW-0418">Kinase</keyword>
<dbReference type="Gene3D" id="1.10.1070.20">
    <property type="match status" value="1"/>
</dbReference>
<dbReference type="GO" id="GO:0005829">
    <property type="term" value="C:cytosol"/>
    <property type="evidence" value="ECO:0007669"/>
    <property type="project" value="TreeGrafter"/>
</dbReference>
<evidence type="ECO:0000259" key="4">
    <source>
        <dbReference type="Pfam" id="PF07804"/>
    </source>
</evidence>
<gene>
    <name evidence="6" type="primary">hipA</name>
    <name evidence="6" type="ORF">PSET11_01197</name>
</gene>
<proteinExistence type="inferred from homology"/>
<dbReference type="InterPro" id="IPR017508">
    <property type="entry name" value="HipA_N1"/>
</dbReference>
<accession>A0A3P5X8L8</accession>
<evidence type="ECO:0000313" key="6">
    <source>
        <dbReference type="EMBL" id="VDC23734.1"/>
    </source>
</evidence>
<dbReference type="InterPro" id="IPR052028">
    <property type="entry name" value="HipA_Ser/Thr_kinase"/>
</dbReference>
<evidence type="ECO:0000256" key="2">
    <source>
        <dbReference type="ARBA" id="ARBA00022679"/>
    </source>
</evidence>
<keyword evidence="2 6" id="KW-0808">Transferase</keyword>
<dbReference type="OrthoDB" id="3182374at2"/>
<dbReference type="PANTHER" id="PTHR37419">
    <property type="entry name" value="SERINE/THREONINE-PROTEIN KINASE TOXIN HIPA"/>
    <property type="match status" value="1"/>
</dbReference>
<dbReference type="EMBL" id="UXAU01000019">
    <property type="protein sequence ID" value="VDC23734.1"/>
    <property type="molecule type" value="Genomic_DNA"/>
</dbReference>
<evidence type="ECO:0000313" key="7">
    <source>
        <dbReference type="Proteomes" id="UP000280861"/>
    </source>
</evidence>
<evidence type="ECO:0000256" key="3">
    <source>
        <dbReference type="ARBA" id="ARBA00022777"/>
    </source>
</evidence>
<organism evidence="6 7">
    <name type="scientific">Arthrobacter ulcerisalmonis</name>
    <dbReference type="NCBI Taxonomy" id="2483813"/>
    <lineage>
        <taxon>Bacteria</taxon>
        <taxon>Bacillati</taxon>
        <taxon>Actinomycetota</taxon>
        <taxon>Actinomycetes</taxon>
        <taxon>Micrococcales</taxon>
        <taxon>Micrococcaceae</taxon>
        <taxon>Arthrobacter</taxon>
    </lineage>
</organism>
<dbReference type="InterPro" id="IPR012893">
    <property type="entry name" value="HipA-like_C"/>
</dbReference>
<dbReference type="EC" id="2.7.11.1" evidence="6"/>
<dbReference type="Pfam" id="PF07804">
    <property type="entry name" value="HipA_C"/>
    <property type="match status" value="1"/>
</dbReference>
<protein>
    <submittedName>
        <fullName evidence="6">Serine/threonine-protein kinase HipA</fullName>
        <ecNumber evidence="6">2.7.11.1</ecNumber>
    </submittedName>
</protein>
<name>A0A3P5X8L8_9MICC</name>
<feature type="domain" description="HipA-like C-terminal" evidence="4">
    <location>
        <begin position="149"/>
        <end position="381"/>
    </location>
</feature>
<dbReference type="NCBIfam" id="TIGR03071">
    <property type="entry name" value="couple_hipA"/>
    <property type="match status" value="1"/>
</dbReference>
<keyword evidence="7" id="KW-1185">Reference proteome</keyword>